<dbReference type="PANTHER" id="PTHR30287:SF1">
    <property type="entry name" value="INNER MEMBRANE PROTEIN"/>
    <property type="match status" value="1"/>
</dbReference>
<dbReference type="InterPro" id="IPR003838">
    <property type="entry name" value="ABC3_permease_C"/>
</dbReference>
<evidence type="ECO:0000313" key="9">
    <source>
        <dbReference type="Proteomes" id="UP000187412"/>
    </source>
</evidence>
<comment type="caution">
    <text evidence="8">The sequence shown here is derived from an EMBL/GenBank/DDBJ whole genome shotgun (WGS) entry which is preliminary data.</text>
</comment>
<feature type="transmembrane region" description="Helical" evidence="6">
    <location>
        <begin position="419"/>
        <end position="443"/>
    </location>
</feature>
<name>A0ABX3H3C0_PAEBO</name>
<feature type="transmembrane region" description="Helical" evidence="6">
    <location>
        <begin position="677"/>
        <end position="696"/>
    </location>
</feature>
<proteinExistence type="predicted"/>
<evidence type="ECO:0000256" key="6">
    <source>
        <dbReference type="SAM" id="Phobius"/>
    </source>
</evidence>
<evidence type="ECO:0000313" key="8">
    <source>
        <dbReference type="EMBL" id="OMD44775.1"/>
    </source>
</evidence>
<evidence type="ECO:0000259" key="7">
    <source>
        <dbReference type="Pfam" id="PF02687"/>
    </source>
</evidence>
<gene>
    <name evidence="8" type="ORF">BSK56_22015</name>
</gene>
<feature type="transmembrane region" description="Helical" evidence="6">
    <location>
        <begin position="344"/>
        <end position="370"/>
    </location>
</feature>
<comment type="subcellular location">
    <subcellularLocation>
        <location evidence="1">Cell membrane</location>
        <topology evidence="1">Multi-pass membrane protein</topology>
    </subcellularLocation>
</comment>
<evidence type="ECO:0000256" key="3">
    <source>
        <dbReference type="ARBA" id="ARBA00022692"/>
    </source>
</evidence>
<feature type="transmembrane region" description="Helical" evidence="6">
    <location>
        <begin position="628"/>
        <end position="650"/>
    </location>
</feature>
<feature type="transmembrane region" description="Helical" evidence="6">
    <location>
        <begin position="301"/>
        <end position="324"/>
    </location>
</feature>
<feature type="domain" description="ABC3 transporter permease C-terminal" evidence="7">
    <location>
        <begin position="634"/>
        <end position="744"/>
    </location>
</feature>
<organism evidence="8 9">
    <name type="scientific">Paenibacillus borealis</name>
    <dbReference type="NCBI Taxonomy" id="160799"/>
    <lineage>
        <taxon>Bacteria</taxon>
        <taxon>Bacillati</taxon>
        <taxon>Bacillota</taxon>
        <taxon>Bacilli</taxon>
        <taxon>Bacillales</taxon>
        <taxon>Paenibacillaceae</taxon>
        <taxon>Paenibacillus</taxon>
    </lineage>
</organism>
<sequence length="754" mass="84911">MQTEGEWGGIGLHYLNKQIVSLLKQNRAYGAVLLLIILLTSFMYFFVQFSVDRNVTNMEYYLRNQKQEDVRFQFTGTADKNKVLKGLENQLITEERSIKKVKSENKTYFLLSEPQRLNIPYIVKGRLPEQADEIAVLPQFLQQNNLQVGDLWRIGEVSFTISGSMYLPDYLSFIPFGEVQQNDTDATFVLVLPKVYDRLEGQESQYYAGVLREGVDHLSKESLLAEPAFSYLALASEIDSDTELQKALESNNGLAQSFLIVLGLISFFIFYMFFKRFMSLHKQDLGCLKALGFTGRQITFVLIRFTLGIAGIGCLLGMGLGYLGSNVLMGMLESTYSFPFFERGIHFGSAVKGILFPAGGAVLITCYAAVPFLKQETHALLNISAQPRPVKGVLRAANRLVKLLPEKWRLPFRVALRKWNALILSACAILLTTLLFLLSYSLYQSSGTAMNAQMAGIDYTYDITYPEFQHDDANARSSRMYYLQQPVQLKQKEGSMISAQMLGLDSGGTLFTLLDANNKGLRMDNLKGVIVSRSFSWLYGIKKGATLNLILDRQNVAVVVQSISQNGDTDTIYTSKDNLAGWMKVERSLHSGELSNEMNTSANVKVVTAADKRAALESSAVSNRSSAVINQMIGVVIGVLLLYLVLLLNFQDSTRDMRILRLLGYKSSEISRLLIDVYRPLLVLLYVITLPFAVFITERILRILSLQTGDYMPFNLKIWMLILPLALIMLQYMLVMPIFKGKLRRENSIDTNTY</sequence>
<keyword evidence="4 6" id="KW-1133">Transmembrane helix</keyword>
<keyword evidence="3 6" id="KW-0812">Transmembrane</keyword>
<feature type="transmembrane region" description="Helical" evidence="6">
    <location>
        <begin position="28"/>
        <end position="47"/>
    </location>
</feature>
<evidence type="ECO:0000256" key="2">
    <source>
        <dbReference type="ARBA" id="ARBA00022475"/>
    </source>
</evidence>
<dbReference type="Proteomes" id="UP000187412">
    <property type="component" value="Unassembled WGS sequence"/>
</dbReference>
<protein>
    <recommendedName>
        <fullName evidence="7">ABC3 transporter permease C-terminal domain-containing protein</fullName>
    </recommendedName>
</protein>
<keyword evidence="9" id="KW-1185">Reference proteome</keyword>
<evidence type="ECO:0000256" key="5">
    <source>
        <dbReference type="ARBA" id="ARBA00023136"/>
    </source>
</evidence>
<evidence type="ECO:0000256" key="4">
    <source>
        <dbReference type="ARBA" id="ARBA00022989"/>
    </source>
</evidence>
<feature type="transmembrane region" description="Helical" evidence="6">
    <location>
        <begin position="254"/>
        <end position="274"/>
    </location>
</feature>
<reference evidence="8 9" key="1">
    <citation type="submission" date="2016-10" db="EMBL/GenBank/DDBJ databases">
        <title>Paenibacillus species isolates.</title>
        <authorList>
            <person name="Beno S.M."/>
        </authorList>
    </citation>
    <scope>NUCLEOTIDE SEQUENCE [LARGE SCALE GENOMIC DNA]</scope>
    <source>
        <strain evidence="8 9">FSL H7-0744</strain>
    </source>
</reference>
<evidence type="ECO:0000256" key="1">
    <source>
        <dbReference type="ARBA" id="ARBA00004651"/>
    </source>
</evidence>
<dbReference type="PANTHER" id="PTHR30287">
    <property type="entry name" value="MEMBRANE COMPONENT OF PREDICTED ABC SUPERFAMILY METABOLITE UPTAKE TRANSPORTER"/>
    <property type="match status" value="1"/>
</dbReference>
<feature type="transmembrane region" description="Helical" evidence="6">
    <location>
        <begin position="716"/>
        <end position="735"/>
    </location>
</feature>
<dbReference type="InterPro" id="IPR038766">
    <property type="entry name" value="Membrane_comp_ABC_pdt"/>
</dbReference>
<accession>A0ABX3H3C0</accession>
<keyword evidence="5 6" id="KW-0472">Membrane</keyword>
<dbReference type="EMBL" id="MPTB01000030">
    <property type="protein sequence ID" value="OMD44775.1"/>
    <property type="molecule type" value="Genomic_DNA"/>
</dbReference>
<keyword evidence="2" id="KW-1003">Cell membrane</keyword>
<dbReference type="Pfam" id="PF02687">
    <property type="entry name" value="FtsX"/>
    <property type="match status" value="2"/>
</dbReference>
<feature type="domain" description="ABC3 transporter permease C-terminal" evidence="7">
    <location>
        <begin position="258"/>
        <end position="367"/>
    </location>
</feature>